<keyword evidence="3" id="KW-1185">Reference proteome</keyword>
<gene>
    <name evidence="2" type="ORF">SAMN05421820_101527</name>
</gene>
<evidence type="ECO:0000313" key="2">
    <source>
        <dbReference type="EMBL" id="SDL46994.1"/>
    </source>
</evidence>
<dbReference type="EMBL" id="FNGY01000001">
    <property type="protein sequence ID" value="SDL46994.1"/>
    <property type="molecule type" value="Genomic_DNA"/>
</dbReference>
<evidence type="ECO:0000313" key="3">
    <source>
        <dbReference type="Proteomes" id="UP000183200"/>
    </source>
</evidence>
<reference evidence="3" key="1">
    <citation type="submission" date="2016-10" db="EMBL/GenBank/DDBJ databases">
        <authorList>
            <person name="Varghese N."/>
            <person name="Submissions S."/>
        </authorList>
    </citation>
    <scope>NUCLEOTIDE SEQUENCE [LARGE SCALE GENOMIC DNA]</scope>
    <source>
        <strain evidence="3">DSM 19110</strain>
    </source>
</reference>
<proteinExistence type="predicted"/>
<organism evidence="2 3">
    <name type="scientific">Pedobacter steynii</name>
    <dbReference type="NCBI Taxonomy" id="430522"/>
    <lineage>
        <taxon>Bacteria</taxon>
        <taxon>Pseudomonadati</taxon>
        <taxon>Bacteroidota</taxon>
        <taxon>Sphingobacteriia</taxon>
        <taxon>Sphingobacteriales</taxon>
        <taxon>Sphingobacteriaceae</taxon>
        <taxon>Pedobacter</taxon>
    </lineage>
</organism>
<dbReference type="RefSeq" id="WP_074604550.1">
    <property type="nucleotide sequence ID" value="NZ_FNGY01000001.1"/>
</dbReference>
<sequence>MEKPWILEIPILKTLSLTLLAVHCMGIPLVLGINTYPNFFATTDFLKLIFITTSFGVIFTCGIFAILLLKEVISNSYRAYDVKLYETLLVNILICFCLGDLTLIAHYMSDRIILDIPAYTMFFLSGVFGVVMYDVLKKVGNRRNQPDDDLPPTGE</sequence>
<accession>A0A1G9KC31</accession>
<dbReference type="AlphaFoldDB" id="A0A1G9KC31"/>
<evidence type="ECO:0000256" key="1">
    <source>
        <dbReference type="SAM" id="Phobius"/>
    </source>
</evidence>
<keyword evidence="1" id="KW-0812">Transmembrane</keyword>
<protein>
    <submittedName>
        <fullName evidence="2">Uncharacterized protein</fullName>
    </submittedName>
</protein>
<name>A0A1G9KC31_9SPHI</name>
<feature type="transmembrane region" description="Helical" evidence="1">
    <location>
        <begin position="45"/>
        <end position="68"/>
    </location>
</feature>
<keyword evidence="1" id="KW-0472">Membrane</keyword>
<feature type="transmembrane region" description="Helical" evidence="1">
    <location>
        <begin position="88"/>
        <end position="107"/>
    </location>
</feature>
<keyword evidence="1" id="KW-1133">Transmembrane helix</keyword>
<feature type="transmembrane region" description="Helical" evidence="1">
    <location>
        <begin position="12"/>
        <end position="33"/>
    </location>
</feature>
<feature type="transmembrane region" description="Helical" evidence="1">
    <location>
        <begin position="119"/>
        <end position="136"/>
    </location>
</feature>
<dbReference type="Proteomes" id="UP000183200">
    <property type="component" value="Unassembled WGS sequence"/>
</dbReference>